<feature type="domain" description="Retrovirus-related Pol polyprotein from transposon TNT 1-94-like beta-barrel" evidence="2">
    <location>
        <begin position="383"/>
        <end position="424"/>
    </location>
</feature>
<gene>
    <name evidence="3" type="ORF">Tco_1002220</name>
</gene>
<reference evidence="3" key="1">
    <citation type="journal article" date="2022" name="Int. J. Mol. Sci.">
        <title>Draft Genome of Tanacetum Coccineum: Genomic Comparison of Closely Related Tanacetum-Family Plants.</title>
        <authorList>
            <person name="Yamashiro T."/>
            <person name="Shiraishi A."/>
            <person name="Nakayama K."/>
            <person name="Satake H."/>
        </authorList>
    </citation>
    <scope>NUCLEOTIDE SEQUENCE</scope>
</reference>
<evidence type="ECO:0000313" key="4">
    <source>
        <dbReference type="Proteomes" id="UP001151760"/>
    </source>
</evidence>
<dbReference type="EMBL" id="BQNB010017040">
    <property type="protein sequence ID" value="GJT58687.1"/>
    <property type="molecule type" value="Genomic_DNA"/>
</dbReference>
<proteinExistence type="predicted"/>
<dbReference type="Pfam" id="PF13976">
    <property type="entry name" value="gag_pre-integrs"/>
    <property type="match status" value="1"/>
</dbReference>
<organism evidence="3 4">
    <name type="scientific">Tanacetum coccineum</name>
    <dbReference type="NCBI Taxonomy" id="301880"/>
    <lineage>
        <taxon>Eukaryota</taxon>
        <taxon>Viridiplantae</taxon>
        <taxon>Streptophyta</taxon>
        <taxon>Embryophyta</taxon>
        <taxon>Tracheophyta</taxon>
        <taxon>Spermatophyta</taxon>
        <taxon>Magnoliopsida</taxon>
        <taxon>eudicotyledons</taxon>
        <taxon>Gunneridae</taxon>
        <taxon>Pentapetalae</taxon>
        <taxon>asterids</taxon>
        <taxon>campanulids</taxon>
        <taxon>Asterales</taxon>
        <taxon>Asteraceae</taxon>
        <taxon>Asteroideae</taxon>
        <taxon>Anthemideae</taxon>
        <taxon>Anthemidinae</taxon>
        <taxon>Tanacetum</taxon>
    </lineage>
</organism>
<dbReference type="InterPro" id="IPR036875">
    <property type="entry name" value="Znf_CCHC_sf"/>
</dbReference>
<accession>A0ABQ5F7X7</accession>
<dbReference type="SUPFAM" id="SSF57756">
    <property type="entry name" value="Retrovirus zinc finger-like domains"/>
    <property type="match status" value="1"/>
</dbReference>
<keyword evidence="4" id="KW-1185">Reference proteome</keyword>
<evidence type="ECO:0000313" key="3">
    <source>
        <dbReference type="EMBL" id="GJT58687.1"/>
    </source>
</evidence>
<protein>
    <submittedName>
        <fullName evidence="3">Ribonuclease H-like domain-containing protein</fullName>
    </submittedName>
</protein>
<dbReference type="InterPro" id="IPR054722">
    <property type="entry name" value="PolX-like_BBD"/>
</dbReference>
<reference evidence="3" key="2">
    <citation type="submission" date="2022-01" db="EMBL/GenBank/DDBJ databases">
        <authorList>
            <person name="Yamashiro T."/>
            <person name="Shiraishi A."/>
            <person name="Satake H."/>
            <person name="Nakayama K."/>
        </authorList>
    </citation>
    <scope>NUCLEOTIDE SEQUENCE</scope>
</reference>
<sequence length="557" mass="62597">MNLKLLRSLPSEWKTHALIWRNKVEIETISLDDLTNNTNNTNKADNTAYEVSTAHTQGNGVNSTSLDNLCDAVIYAFLTSQPNSPQLAQEDLKQLHLDDLEEMDLQWEMAMLTIRARRFIKRIGRKLDINGQRVGFDKSKVECYNFHKYGHFARECRFLRNQENKGRENNARTIIVETPTQNALIAQDRIGGYDWSYQAEEEQPANHALMAFTSSGSSPSSDFEADSCSKTCVKVYTTLKEQYDRSASISQNLQNVAFASNSTNNTNKADNTAYELSTAHTQGIGVNSTSQGTGKINTAGVSINTVNRPINIAASTPIVNHPRPKSNAFKRGYSQSSRPFNRYYANKNSIINTNVNTARVKNTTDWPRSVGNPQQKEYKEKAVIDSGCSRHMTGNKCYLDEYEDYDGGFVSFGDGKGRISGKGKSKQDHWILMMCTFLLDESQVLLRVPRMDNIYSVDLKSVVPTGGLTCLIAKAIIDESNTWHRRLGHINFKAMNKLVRGNLVKERKATQSLDRKSTTGGCQFLGKRLISWQYKKQTIVANSTTEAEYVAVANFYE</sequence>
<evidence type="ECO:0000259" key="2">
    <source>
        <dbReference type="Pfam" id="PF22936"/>
    </source>
</evidence>
<comment type="caution">
    <text evidence="3">The sequence shown here is derived from an EMBL/GenBank/DDBJ whole genome shotgun (WGS) entry which is preliminary data.</text>
</comment>
<dbReference type="CDD" id="cd09272">
    <property type="entry name" value="RNase_HI_RT_Ty1"/>
    <property type="match status" value="1"/>
</dbReference>
<evidence type="ECO:0000259" key="1">
    <source>
        <dbReference type="Pfam" id="PF13976"/>
    </source>
</evidence>
<dbReference type="Pfam" id="PF22936">
    <property type="entry name" value="Pol_BBD"/>
    <property type="match status" value="1"/>
</dbReference>
<name>A0ABQ5F7X7_9ASTR</name>
<dbReference type="Proteomes" id="UP001151760">
    <property type="component" value="Unassembled WGS sequence"/>
</dbReference>
<feature type="domain" description="GAG-pre-integrase" evidence="1">
    <location>
        <begin position="454"/>
        <end position="508"/>
    </location>
</feature>
<dbReference type="InterPro" id="IPR025724">
    <property type="entry name" value="GAG-pre-integrase_dom"/>
</dbReference>